<protein>
    <recommendedName>
        <fullName evidence="2">Endoplasmic reticulum lectin</fullName>
    </recommendedName>
</protein>
<dbReference type="Pfam" id="PF07915">
    <property type="entry name" value="PRKCSH"/>
    <property type="match status" value="1"/>
</dbReference>
<dbReference type="InterPro" id="IPR009011">
    <property type="entry name" value="Man6P_isomerase_rcpt-bd_dom_sf"/>
</dbReference>
<comment type="function">
    <text evidence="2">Lectin involved in the quality control of the secretory pathway. As a member of the endoplasmic reticulum-associated degradation lumenal (ERAD-L) surveillance system, targets misfolded endoplasmic reticulum lumenal glycoproteins for degradation.</text>
</comment>
<dbReference type="GO" id="GO:0030246">
    <property type="term" value="F:carbohydrate binding"/>
    <property type="evidence" value="ECO:0007669"/>
    <property type="project" value="UniProtKB-UniRule"/>
</dbReference>
<dbReference type="Ensembl" id="ENSCPGT00000006846.1">
    <property type="protein sequence ID" value="ENSCPGP00000006221.1"/>
    <property type="gene ID" value="ENSCPGG00000004454.1"/>
</dbReference>
<dbReference type="GO" id="GO:0030970">
    <property type="term" value="P:retrograde protein transport, ER to cytosol"/>
    <property type="evidence" value="ECO:0007669"/>
    <property type="project" value="TreeGrafter"/>
</dbReference>
<dbReference type="InterPro" id="IPR012913">
    <property type="entry name" value="OS9-like_dom"/>
</dbReference>
<comment type="similarity">
    <text evidence="2">Belongs to the OS-9 family.</text>
</comment>
<dbReference type="AlphaFoldDB" id="A0A8C3JE79"/>
<organism evidence="4 5">
    <name type="scientific">Calidris pygmaea</name>
    <name type="common">Spoon-billed sandpiper</name>
    <dbReference type="NCBI Taxonomy" id="425635"/>
    <lineage>
        <taxon>Eukaryota</taxon>
        <taxon>Metazoa</taxon>
        <taxon>Chordata</taxon>
        <taxon>Craniata</taxon>
        <taxon>Vertebrata</taxon>
        <taxon>Euteleostomi</taxon>
        <taxon>Archelosauria</taxon>
        <taxon>Archosauria</taxon>
        <taxon>Dinosauria</taxon>
        <taxon>Saurischia</taxon>
        <taxon>Theropoda</taxon>
        <taxon>Coelurosauria</taxon>
        <taxon>Aves</taxon>
        <taxon>Neognathae</taxon>
        <taxon>Neoaves</taxon>
        <taxon>Charadriiformes</taxon>
        <taxon>Scolopacidae</taxon>
        <taxon>Calidris</taxon>
    </lineage>
</organism>
<name>A0A8C3JE79_9CHAR</name>
<evidence type="ECO:0000313" key="5">
    <source>
        <dbReference type="Proteomes" id="UP000694419"/>
    </source>
</evidence>
<reference evidence="4" key="2">
    <citation type="submission" date="2025-09" db="UniProtKB">
        <authorList>
            <consortium name="Ensembl"/>
        </authorList>
    </citation>
    <scope>IDENTIFICATION</scope>
</reference>
<evidence type="ECO:0000259" key="3">
    <source>
        <dbReference type="Pfam" id="PF07915"/>
    </source>
</evidence>
<evidence type="ECO:0000313" key="4">
    <source>
        <dbReference type="Ensembl" id="ENSCPGP00000006221.1"/>
    </source>
</evidence>
<keyword evidence="2" id="KW-0430">Lectin</keyword>
<dbReference type="InterPro" id="IPR045149">
    <property type="entry name" value="OS-9-like"/>
</dbReference>
<dbReference type="PANTHER" id="PTHR15414:SF5">
    <property type="entry name" value="PROTEIN OS-9"/>
    <property type="match status" value="1"/>
</dbReference>
<sequence>MDTGTVAPGWGTYRGSHWGRGCPKTWGGHWGRWHWVGRPTGGHEGRGATARGGPATRPQGTQSCVCVCVSQRQAEDVVTVASKFKQRYECRLPPAAVRPPPDPQEEAQLYNGSGVAELLRPMAAAPCLLKTKDWWTYEFCYGKHIQQYHVEGDKAGGGVGAAHP</sequence>
<dbReference type="GO" id="GO:0005788">
    <property type="term" value="C:endoplasmic reticulum lumen"/>
    <property type="evidence" value="ECO:0007669"/>
    <property type="project" value="UniProtKB-SubCell"/>
</dbReference>
<keyword evidence="5" id="KW-1185">Reference proteome</keyword>
<reference evidence="4" key="1">
    <citation type="submission" date="2025-08" db="UniProtKB">
        <authorList>
            <consortium name="Ensembl"/>
        </authorList>
    </citation>
    <scope>IDENTIFICATION</scope>
</reference>
<dbReference type="Gene3D" id="2.70.130.10">
    <property type="entry name" value="Mannose-6-phosphate receptor binding domain"/>
    <property type="match status" value="1"/>
</dbReference>
<evidence type="ECO:0000256" key="2">
    <source>
        <dbReference type="RuleBase" id="RU369099"/>
    </source>
</evidence>
<evidence type="ECO:0000256" key="1">
    <source>
        <dbReference type="ARBA" id="ARBA00004319"/>
    </source>
</evidence>
<comment type="subcellular location">
    <subcellularLocation>
        <location evidence="1 2">Endoplasmic reticulum lumen</location>
    </subcellularLocation>
</comment>
<keyword evidence="2" id="KW-0256">Endoplasmic reticulum</keyword>
<accession>A0A8C3JE79</accession>
<proteinExistence type="inferred from homology"/>
<dbReference type="PANTHER" id="PTHR15414">
    <property type="entry name" value="OS-9-RELATED"/>
    <property type="match status" value="1"/>
</dbReference>
<feature type="domain" description="Protein OS9-like" evidence="3">
    <location>
        <begin position="127"/>
        <end position="154"/>
    </location>
</feature>
<dbReference type="GO" id="GO:0030968">
    <property type="term" value="P:endoplasmic reticulum unfolded protein response"/>
    <property type="evidence" value="ECO:0007669"/>
    <property type="project" value="UniProtKB-UniRule"/>
</dbReference>
<dbReference type="Proteomes" id="UP000694419">
    <property type="component" value="Unplaced"/>
</dbReference>